<dbReference type="InterPro" id="IPR050563">
    <property type="entry name" value="4-hydroxybenzoyl-CoA_TE"/>
</dbReference>
<protein>
    <submittedName>
        <fullName evidence="3">Acyl-CoA thioesterase</fullName>
    </submittedName>
</protein>
<dbReference type="PANTHER" id="PTHR31793">
    <property type="entry name" value="4-HYDROXYBENZOYL-COA THIOESTERASE FAMILY MEMBER"/>
    <property type="match status" value="1"/>
</dbReference>
<dbReference type="KEGG" id="asem:NNL22_06665"/>
<keyword evidence="2" id="KW-0378">Hydrolase</keyword>
<dbReference type="PANTHER" id="PTHR31793:SF27">
    <property type="entry name" value="NOVEL THIOESTERASE SUPERFAMILY DOMAIN AND SAPOSIN A-TYPE DOMAIN CONTAINING PROTEIN (0610012H03RIK)"/>
    <property type="match status" value="1"/>
</dbReference>
<sequence>MKKQIDSREAYKVFNTITTRWSDNDAYGHVNNVTYYSYFDTAANCYLIEEGGLDIVNSPAIGYVVSSACEYHSAVAYPDKIEAGLRVDRLGNSSVQYGIAIFKEGEQLAAAQGHFVHVFVDRVTQKPVPIPESIRTALEKILC</sequence>
<name>A0A9E8HV21_9ALTE</name>
<keyword evidence="4" id="KW-1185">Reference proteome</keyword>
<dbReference type="GO" id="GO:0047617">
    <property type="term" value="F:fatty acyl-CoA hydrolase activity"/>
    <property type="evidence" value="ECO:0007669"/>
    <property type="project" value="TreeGrafter"/>
</dbReference>
<evidence type="ECO:0000313" key="4">
    <source>
        <dbReference type="Proteomes" id="UP001164472"/>
    </source>
</evidence>
<dbReference type="AlphaFoldDB" id="A0A9E8HV21"/>
<dbReference type="EMBL" id="CP101527">
    <property type="protein sequence ID" value="UZW76259.1"/>
    <property type="molecule type" value="Genomic_DNA"/>
</dbReference>
<evidence type="ECO:0000256" key="2">
    <source>
        <dbReference type="ARBA" id="ARBA00022801"/>
    </source>
</evidence>
<accession>A0A9E8HV21</accession>
<dbReference type="CDD" id="cd00586">
    <property type="entry name" value="4HBT"/>
    <property type="match status" value="1"/>
</dbReference>
<gene>
    <name evidence="3" type="ORF">NNL22_06665</name>
</gene>
<comment type="similarity">
    <text evidence="1">Belongs to the 4-hydroxybenzoyl-CoA thioesterase family.</text>
</comment>
<evidence type="ECO:0000313" key="3">
    <source>
        <dbReference type="EMBL" id="UZW76259.1"/>
    </source>
</evidence>
<organism evidence="3 4">
    <name type="scientific">Alkalimarinus sediminis</name>
    <dbReference type="NCBI Taxonomy" id="1632866"/>
    <lineage>
        <taxon>Bacteria</taxon>
        <taxon>Pseudomonadati</taxon>
        <taxon>Pseudomonadota</taxon>
        <taxon>Gammaproteobacteria</taxon>
        <taxon>Alteromonadales</taxon>
        <taxon>Alteromonadaceae</taxon>
        <taxon>Alkalimarinus</taxon>
    </lineage>
</organism>
<proteinExistence type="inferred from homology"/>
<dbReference type="Proteomes" id="UP001164472">
    <property type="component" value="Chromosome"/>
</dbReference>
<dbReference type="RefSeq" id="WP_251812105.1">
    <property type="nucleotide sequence ID" value="NZ_CP101527.1"/>
</dbReference>
<dbReference type="Pfam" id="PF13279">
    <property type="entry name" value="4HBT_2"/>
    <property type="match status" value="1"/>
</dbReference>
<reference evidence="3" key="1">
    <citation type="submission" date="2022-07" db="EMBL/GenBank/DDBJ databases">
        <title>Alkalimarinus sp. nov., isolated from gut of a Alitta virens.</title>
        <authorList>
            <person name="Yang A.I."/>
            <person name="Shin N.-R."/>
        </authorList>
    </citation>
    <scope>NUCLEOTIDE SEQUENCE</scope>
    <source>
        <strain evidence="3">FA028</strain>
    </source>
</reference>
<dbReference type="SUPFAM" id="SSF54637">
    <property type="entry name" value="Thioesterase/thiol ester dehydrase-isomerase"/>
    <property type="match status" value="1"/>
</dbReference>
<dbReference type="Gene3D" id="3.10.129.10">
    <property type="entry name" value="Hotdog Thioesterase"/>
    <property type="match status" value="1"/>
</dbReference>
<dbReference type="InterPro" id="IPR029069">
    <property type="entry name" value="HotDog_dom_sf"/>
</dbReference>
<evidence type="ECO:0000256" key="1">
    <source>
        <dbReference type="ARBA" id="ARBA00005953"/>
    </source>
</evidence>